<proteinExistence type="predicted"/>
<accession>A0A7E4VIJ6</accession>
<reference evidence="1" key="1">
    <citation type="journal article" date="2013" name="Genetics">
        <title>The draft genome and transcriptome of Panagrellus redivivus are shaped by the harsh demands of a free-living lifestyle.</title>
        <authorList>
            <person name="Srinivasan J."/>
            <person name="Dillman A.R."/>
            <person name="Macchietto M.G."/>
            <person name="Heikkinen L."/>
            <person name="Lakso M."/>
            <person name="Fracchia K.M."/>
            <person name="Antoshechkin I."/>
            <person name="Mortazavi A."/>
            <person name="Wong G."/>
            <person name="Sternberg P.W."/>
        </authorList>
    </citation>
    <scope>NUCLEOTIDE SEQUENCE [LARGE SCALE GENOMIC DNA]</scope>
    <source>
        <strain evidence="1">MT8872</strain>
    </source>
</reference>
<evidence type="ECO:0000313" key="1">
    <source>
        <dbReference type="Proteomes" id="UP000492821"/>
    </source>
</evidence>
<sequence length="75" mass="8029">MIHRTLTVIQPTHSMFIGTCIPLTFPPKGVGIEPEVSPEASIAEFPATPTATCLSSITSCLLPSFRFNYLTSSSS</sequence>
<dbReference type="AlphaFoldDB" id="A0A7E4VIJ6"/>
<dbReference type="WBParaSite" id="Pan_g21359.t1">
    <property type="protein sequence ID" value="Pan_g21359.t1"/>
    <property type="gene ID" value="Pan_g21359"/>
</dbReference>
<keyword evidence="1" id="KW-1185">Reference proteome</keyword>
<reference evidence="2" key="2">
    <citation type="submission" date="2020-10" db="UniProtKB">
        <authorList>
            <consortium name="WormBaseParasite"/>
        </authorList>
    </citation>
    <scope>IDENTIFICATION</scope>
</reference>
<evidence type="ECO:0000313" key="2">
    <source>
        <dbReference type="WBParaSite" id="Pan_g21359.t1"/>
    </source>
</evidence>
<name>A0A7E4VIJ6_PANRE</name>
<dbReference type="Proteomes" id="UP000492821">
    <property type="component" value="Unassembled WGS sequence"/>
</dbReference>
<protein>
    <submittedName>
        <fullName evidence="2">Uncharacterized protein</fullName>
    </submittedName>
</protein>
<organism evidence="1 2">
    <name type="scientific">Panagrellus redivivus</name>
    <name type="common">Microworm</name>
    <dbReference type="NCBI Taxonomy" id="6233"/>
    <lineage>
        <taxon>Eukaryota</taxon>
        <taxon>Metazoa</taxon>
        <taxon>Ecdysozoa</taxon>
        <taxon>Nematoda</taxon>
        <taxon>Chromadorea</taxon>
        <taxon>Rhabditida</taxon>
        <taxon>Tylenchina</taxon>
        <taxon>Panagrolaimomorpha</taxon>
        <taxon>Panagrolaimoidea</taxon>
        <taxon>Panagrolaimidae</taxon>
        <taxon>Panagrellus</taxon>
    </lineage>
</organism>